<protein>
    <submittedName>
        <fullName evidence="9">Fe2+-dependent dioxygenase</fullName>
    </submittedName>
</protein>
<dbReference type="OrthoDB" id="9812472at2"/>
<evidence type="ECO:0000256" key="6">
    <source>
        <dbReference type="ARBA" id="ARBA00023004"/>
    </source>
</evidence>
<dbReference type="SMART" id="SM00702">
    <property type="entry name" value="P4Hc"/>
    <property type="match status" value="1"/>
</dbReference>
<dbReference type="PROSITE" id="PS51471">
    <property type="entry name" value="FE2OG_OXY"/>
    <property type="match status" value="1"/>
</dbReference>
<dbReference type="Pfam" id="PF13640">
    <property type="entry name" value="2OG-FeII_Oxy_3"/>
    <property type="match status" value="1"/>
</dbReference>
<keyword evidence="6 7" id="KW-0408">Iron</keyword>
<evidence type="ECO:0000256" key="5">
    <source>
        <dbReference type="ARBA" id="ARBA00023002"/>
    </source>
</evidence>
<evidence type="ECO:0000256" key="1">
    <source>
        <dbReference type="ARBA" id="ARBA00001961"/>
    </source>
</evidence>
<dbReference type="InterPro" id="IPR044862">
    <property type="entry name" value="Pro_4_hyd_alph_FE2OG_OXY"/>
</dbReference>
<comment type="cofactor">
    <cofactor evidence="7">
        <name>Fe(2+)</name>
        <dbReference type="ChEBI" id="CHEBI:29033"/>
    </cofactor>
    <text evidence="7">Binds 1 Fe(2+) ion per subunit.</text>
</comment>
<evidence type="ECO:0000313" key="10">
    <source>
        <dbReference type="Proteomes" id="UP000321249"/>
    </source>
</evidence>
<feature type="binding site" evidence="7">
    <location>
        <position position="164"/>
    </location>
    <ligand>
        <name>2-oxoglutarate</name>
        <dbReference type="ChEBI" id="CHEBI:16810"/>
    </ligand>
</feature>
<evidence type="ECO:0000256" key="2">
    <source>
        <dbReference type="ARBA" id="ARBA00022723"/>
    </source>
</evidence>
<dbReference type="PANTHER" id="PTHR41536:SF1">
    <property type="entry name" value="PKHD-TYPE HYDROXYLASE YBIX"/>
    <property type="match status" value="1"/>
</dbReference>
<evidence type="ECO:0000313" key="9">
    <source>
        <dbReference type="EMBL" id="TXC63415.1"/>
    </source>
</evidence>
<dbReference type="InterPro" id="IPR006620">
    <property type="entry name" value="Pro_4_hyd_alph"/>
</dbReference>
<comment type="cofactor">
    <cofactor evidence="1 7">
        <name>L-ascorbate</name>
        <dbReference type="ChEBI" id="CHEBI:38290"/>
    </cofactor>
</comment>
<dbReference type="AlphaFoldDB" id="A0A5C6TU58"/>
<keyword evidence="2 7" id="KW-0479">Metal-binding</keyword>
<dbReference type="GO" id="GO:0006879">
    <property type="term" value="P:intracellular iron ion homeostasis"/>
    <property type="evidence" value="ECO:0007669"/>
    <property type="project" value="TreeGrafter"/>
</dbReference>
<evidence type="ECO:0000256" key="3">
    <source>
        <dbReference type="ARBA" id="ARBA00022896"/>
    </source>
</evidence>
<name>A0A5C6TU58_9SPHN</name>
<gene>
    <name evidence="9" type="ORF">FRZ32_06940</name>
</gene>
<comment type="caution">
    <text evidence="9">The sequence shown here is derived from an EMBL/GenBank/DDBJ whole genome shotgun (WGS) entry which is preliminary data.</text>
</comment>
<dbReference type="GO" id="GO:0005506">
    <property type="term" value="F:iron ion binding"/>
    <property type="evidence" value="ECO:0007669"/>
    <property type="project" value="UniProtKB-UniRule"/>
</dbReference>
<dbReference type="InterPro" id="IPR005123">
    <property type="entry name" value="Oxoglu/Fe-dep_dioxygenase_dom"/>
</dbReference>
<feature type="domain" description="Fe2OG dioxygenase" evidence="8">
    <location>
        <begin position="74"/>
        <end position="173"/>
    </location>
</feature>
<feature type="binding site" evidence="7">
    <location>
        <position position="95"/>
    </location>
    <ligand>
        <name>Fe cation</name>
        <dbReference type="ChEBI" id="CHEBI:24875"/>
    </ligand>
</feature>
<dbReference type="GO" id="GO:0016706">
    <property type="term" value="F:2-oxoglutarate-dependent dioxygenase activity"/>
    <property type="evidence" value="ECO:0007669"/>
    <property type="project" value="UniProtKB-UniRule"/>
</dbReference>
<dbReference type="EMBL" id="VOQQ01000001">
    <property type="protein sequence ID" value="TXC63415.1"/>
    <property type="molecule type" value="Genomic_DNA"/>
</dbReference>
<proteinExistence type="inferred from homology"/>
<organism evidence="9 10">
    <name type="scientific">Allosphingosinicella ginsenosidimutans</name>
    <dbReference type="NCBI Taxonomy" id="1176539"/>
    <lineage>
        <taxon>Bacteria</taxon>
        <taxon>Pseudomonadati</taxon>
        <taxon>Pseudomonadota</taxon>
        <taxon>Alphaproteobacteria</taxon>
        <taxon>Sphingomonadales</taxon>
        <taxon>Sphingomonadaceae</taxon>
        <taxon>Allosphingosinicella</taxon>
    </lineage>
</organism>
<dbReference type="InterPro" id="IPR023550">
    <property type="entry name" value="PKHD_hydroxylase"/>
</dbReference>
<dbReference type="Proteomes" id="UP000321249">
    <property type="component" value="Unassembled WGS sequence"/>
</dbReference>
<dbReference type="RefSeq" id="WP_147042825.1">
    <property type="nucleotide sequence ID" value="NZ_BAABIR010000003.1"/>
</dbReference>
<evidence type="ECO:0000256" key="7">
    <source>
        <dbReference type="HAMAP-Rule" id="MF_00657"/>
    </source>
</evidence>
<feature type="binding site" evidence="7">
    <location>
        <position position="154"/>
    </location>
    <ligand>
        <name>Fe cation</name>
        <dbReference type="ChEBI" id="CHEBI:24875"/>
    </ligand>
</feature>
<keyword evidence="5 7" id="KW-0560">Oxidoreductase</keyword>
<dbReference type="HAMAP" id="MF_00657">
    <property type="entry name" value="Hydroxyl_YbiX"/>
    <property type="match status" value="1"/>
</dbReference>
<dbReference type="SUPFAM" id="SSF51197">
    <property type="entry name" value="Clavaminate synthase-like"/>
    <property type="match status" value="1"/>
</dbReference>
<dbReference type="Gene3D" id="2.60.120.620">
    <property type="entry name" value="q2cbj1_9rhob like domain"/>
    <property type="match status" value="1"/>
</dbReference>
<dbReference type="GO" id="GO:0006974">
    <property type="term" value="P:DNA damage response"/>
    <property type="evidence" value="ECO:0007669"/>
    <property type="project" value="TreeGrafter"/>
</dbReference>
<keyword evidence="3 7" id="KW-0847">Vitamin C</keyword>
<evidence type="ECO:0000259" key="8">
    <source>
        <dbReference type="PROSITE" id="PS51471"/>
    </source>
</evidence>
<keyword evidence="10" id="KW-1185">Reference proteome</keyword>
<reference evidence="9 10" key="1">
    <citation type="journal article" date="2015" name="J. Microbiol.">
        <title>Sphingosinicella ginsenosidimutans sp. nov., with ginsenoside converting activity.</title>
        <authorList>
            <person name="Kim J.K."/>
            <person name="Kang M.S."/>
            <person name="Park S.C."/>
            <person name="Kim K.M."/>
            <person name="Choi K."/>
            <person name="Yoon M.H."/>
            <person name="Im W.T."/>
        </authorList>
    </citation>
    <scope>NUCLEOTIDE SEQUENCE [LARGE SCALE GENOMIC DNA]</scope>
    <source>
        <strain evidence="9 10">BS-11</strain>
    </source>
</reference>
<sequence>MFSTIPDVLDQREIEELRGIAARAAFIDGRASAPGAPLKNNLVVGDRGLLERSAQIVADALFRNEDFRVLAFPKAMMPPILTRYGAGMYYGTHVDAAFMPHPGRSLRSDLSCTVFLSDPADYEGGALVVRLGTEEVRLRAPAGAAIVYPSTTLHRVEEVTRGERLVALTFIESRIADAERRDLLHELKEIGAIAGPAMDIDTYTRLQRVEENLFRRWADPD</sequence>
<feature type="binding site" evidence="7">
    <location>
        <position position="93"/>
    </location>
    <ligand>
        <name>Fe cation</name>
        <dbReference type="ChEBI" id="CHEBI:24875"/>
    </ligand>
</feature>
<dbReference type="GO" id="GO:0031418">
    <property type="term" value="F:L-ascorbic acid binding"/>
    <property type="evidence" value="ECO:0007669"/>
    <property type="project" value="UniProtKB-KW"/>
</dbReference>
<evidence type="ECO:0000256" key="4">
    <source>
        <dbReference type="ARBA" id="ARBA00022964"/>
    </source>
</evidence>
<dbReference type="PANTHER" id="PTHR41536">
    <property type="entry name" value="PKHD-TYPE HYDROXYLASE YBIX"/>
    <property type="match status" value="1"/>
</dbReference>
<dbReference type="NCBIfam" id="NF003974">
    <property type="entry name" value="PRK05467.1-3"/>
    <property type="match status" value="1"/>
</dbReference>
<accession>A0A5C6TU58</accession>
<keyword evidence="4 7" id="KW-0223">Dioxygenase</keyword>